<name>A0A6A6T1N0_9PLEO</name>
<evidence type="ECO:0000256" key="1">
    <source>
        <dbReference type="SAM" id="Coils"/>
    </source>
</evidence>
<gene>
    <name evidence="2" type="ORF">K491DRAFT_680148</name>
</gene>
<reference evidence="2" key="1">
    <citation type="journal article" date="2020" name="Stud. Mycol.">
        <title>101 Dothideomycetes genomes: a test case for predicting lifestyles and emergence of pathogens.</title>
        <authorList>
            <person name="Haridas S."/>
            <person name="Albert R."/>
            <person name="Binder M."/>
            <person name="Bloem J."/>
            <person name="Labutti K."/>
            <person name="Salamov A."/>
            <person name="Andreopoulos B."/>
            <person name="Baker S."/>
            <person name="Barry K."/>
            <person name="Bills G."/>
            <person name="Bluhm B."/>
            <person name="Cannon C."/>
            <person name="Castanera R."/>
            <person name="Culley D."/>
            <person name="Daum C."/>
            <person name="Ezra D."/>
            <person name="Gonzalez J."/>
            <person name="Henrissat B."/>
            <person name="Kuo A."/>
            <person name="Liang C."/>
            <person name="Lipzen A."/>
            <person name="Lutzoni F."/>
            <person name="Magnuson J."/>
            <person name="Mondo S."/>
            <person name="Nolan M."/>
            <person name="Ohm R."/>
            <person name="Pangilinan J."/>
            <person name="Park H.-J."/>
            <person name="Ramirez L."/>
            <person name="Alfaro M."/>
            <person name="Sun H."/>
            <person name="Tritt A."/>
            <person name="Yoshinaga Y."/>
            <person name="Zwiers L.-H."/>
            <person name="Turgeon B."/>
            <person name="Goodwin S."/>
            <person name="Spatafora J."/>
            <person name="Crous P."/>
            <person name="Grigoriev I."/>
        </authorList>
    </citation>
    <scope>NUCLEOTIDE SEQUENCE</scope>
    <source>
        <strain evidence="2">CBS 122681</strain>
    </source>
</reference>
<keyword evidence="1" id="KW-0175">Coiled coil</keyword>
<evidence type="ECO:0000313" key="3">
    <source>
        <dbReference type="Proteomes" id="UP000799324"/>
    </source>
</evidence>
<accession>A0A6A6T1N0</accession>
<dbReference type="AlphaFoldDB" id="A0A6A6T1N0"/>
<protein>
    <submittedName>
        <fullName evidence="2">Uncharacterized protein</fullName>
    </submittedName>
</protein>
<dbReference type="EMBL" id="MU004373">
    <property type="protein sequence ID" value="KAF2653915.1"/>
    <property type="molecule type" value="Genomic_DNA"/>
</dbReference>
<proteinExistence type="predicted"/>
<evidence type="ECO:0000313" key="2">
    <source>
        <dbReference type="EMBL" id="KAF2653915.1"/>
    </source>
</evidence>
<dbReference type="Proteomes" id="UP000799324">
    <property type="component" value="Unassembled WGS sequence"/>
</dbReference>
<sequence length="231" mass="27801">MPSTIMDQTLSEECTRLRMEQAQMRHEFVESQTATFIQEQRMRENIDIQQRDINDLICGQEASDERVEELVKHICDMSDEFNKMSDNVWENRRVPDRVLELEHKLKVLETHDEKLRAYLTKRFKEEDEQTDPKEKKQEQLQIMFQKTEERHRKELESAQARIKELELEVKAIKRVDLTHRAEFVQIYNRELVEAKRNNVRLDRLEKLLEDSAEENALLKKRISHLEGLQKD</sequence>
<organism evidence="2 3">
    <name type="scientific">Lophiostoma macrostomum CBS 122681</name>
    <dbReference type="NCBI Taxonomy" id="1314788"/>
    <lineage>
        <taxon>Eukaryota</taxon>
        <taxon>Fungi</taxon>
        <taxon>Dikarya</taxon>
        <taxon>Ascomycota</taxon>
        <taxon>Pezizomycotina</taxon>
        <taxon>Dothideomycetes</taxon>
        <taxon>Pleosporomycetidae</taxon>
        <taxon>Pleosporales</taxon>
        <taxon>Lophiostomataceae</taxon>
        <taxon>Lophiostoma</taxon>
    </lineage>
</organism>
<feature type="coiled-coil region" evidence="1">
    <location>
        <begin position="148"/>
        <end position="221"/>
    </location>
</feature>
<keyword evidence="3" id="KW-1185">Reference proteome</keyword>